<sequence>MDHRVIGGLHPVPPGVAIHRVVAADHGGYVGPFGQARLQIGDEAGGRGRGHVAPVGDRMDRHRHARARHSPRCCQDMLDMAVNPPVRDHAHQMRRALAGL</sequence>
<reference evidence="2" key="1">
    <citation type="journal article" date="2015" name="Nature">
        <title>Complex archaea that bridge the gap between prokaryotes and eukaryotes.</title>
        <authorList>
            <person name="Spang A."/>
            <person name="Saw J.H."/>
            <person name="Jorgensen S.L."/>
            <person name="Zaremba-Niedzwiedzka K."/>
            <person name="Martijn J."/>
            <person name="Lind A.E."/>
            <person name="van Eijk R."/>
            <person name="Schleper C."/>
            <person name="Guy L."/>
            <person name="Ettema T.J."/>
        </authorList>
    </citation>
    <scope>NUCLEOTIDE SEQUENCE</scope>
</reference>
<comment type="caution">
    <text evidence="2">The sequence shown here is derived from an EMBL/GenBank/DDBJ whole genome shotgun (WGS) entry which is preliminary data.</text>
</comment>
<accession>A0A0F9FMS0</accession>
<dbReference type="AlphaFoldDB" id="A0A0F9FMS0"/>
<evidence type="ECO:0000256" key="1">
    <source>
        <dbReference type="SAM" id="MobiDB-lite"/>
    </source>
</evidence>
<feature type="region of interest" description="Disordered" evidence="1">
    <location>
        <begin position="44"/>
        <end position="69"/>
    </location>
</feature>
<organism evidence="2">
    <name type="scientific">marine sediment metagenome</name>
    <dbReference type="NCBI Taxonomy" id="412755"/>
    <lineage>
        <taxon>unclassified sequences</taxon>
        <taxon>metagenomes</taxon>
        <taxon>ecological metagenomes</taxon>
    </lineage>
</organism>
<dbReference type="EMBL" id="LAZR01020757">
    <property type="protein sequence ID" value="KKL87724.1"/>
    <property type="molecule type" value="Genomic_DNA"/>
</dbReference>
<gene>
    <name evidence="2" type="ORF">LCGC14_1931860</name>
</gene>
<protein>
    <submittedName>
        <fullName evidence="2">Uncharacterized protein</fullName>
    </submittedName>
</protein>
<name>A0A0F9FMS0_9ZZZZ</name>
<evidence type="ECO:0000313" key="2">
    <source>
        <dbReference type="EMBL" id="KKL87724.1"/>
    </source>
</evidence>
<proteinExistence type="predicted"/>